<dbReference type="KEGG" id="ahs:AHALO_0690"/>
<evidence type="ECO:0000313" key="2">
    <source>
        <dbReference type="Proteomes" id="UP000233248"/>
    </source>
</evidence>
<reference evidence="1 2" key="1">
    <citation type="submission" date="2017-09" db="EMBL/GenBank/DDBJ databases">
        <title>Genomics of the genus Arcobacter.</title>
        <authorList>
            <person name="Perez-Cataluna A."/>
            <person name="Figueras M.J."/>
            <person name="Salas-Masso N."/>
        </authorList>
    </citation>
    <scope>NUCLEOTIDE SEQUENCE [LARGE SCALE GENOMIC DNA]</scope>
    <source>
        <strain evidence="1 2">DSM 18005</strain>
    </source>
</reference>
<proteinExistence type="predicted"/>
<protein>
    <recommendedName>
        <fullName evidence="3">DUF4747 domain-containing protein</fullName>
    </recommendedName>
</protein>
<gene>
    <name evidence="1" type="ORF">CP960_06090</name>
</gene>
<evidence type="ECO:0000313" key="1">
    <source>
        <dbReference type="EMBL" id="PKI81127.1"/>
    </source>
</evidence>
<keyword evidence="2" id="KW-1185">Reference proteome</keyword>
<evidence type="ECO:0008006" key="3">
    <source>
        <dbReference type="Google" id="ProtNLM"/>
    </source>
</evidence>
<comment type="caution">
    <text evidence="1">The sequence shown here is derived from an EMBL/GenBank/DDBJ whole genome shotgun (WGS) entry which is preliminary data.</text>
</comment>
<accession>A0A2N1J3I7</accession>
<name>A0A2N1J3I7_9BACT</name>
<organism evidence="1 2">
    <name type="scientific">Malaciobacter halophilus</name>
    <dbReference type="NCBI Taxonomy" id="197482"/>
    <lineage>
        <taxon>Bacteria</taxon>
        <taxon>Pseudomonadati</taxon>
        <taxon>Campylobacterota</taxon>
        <taxon>Epsilonproteobacteria</taxon>
        <taxon>Campylobacterales</taxon>
        <taxon>Arcobacteraceae</taxon>
        <taxon>Malaciobacter</taxon>
    </lineage>
</organism>
<dbReference type="EMBL" id="NXIF01000023">
    <property type="protein sequence ID" value="PKI81127.1"/>
    <property type="molecule type" value="Genomic_DNA"/>
</dbReference>
<sequence>MKNINFNLYRYQILPKDRYFQGSLFGEIKTVEDLIAQKNNLFYSSIKTIINWKGKKSSLKGQLEYDQDDFLLFRFAPKRTTKIENENFEEEQLENWPSILVGIWNHPEKQMIMIQDRKVAFSDTKVVLKILAESINNVLESKQLKLYGEPIFHKEAFWSIIEQYDRKIKNIKFELITPNMANISGVLSDDLKNLAKGTNTAKTLLEIDADDDSTLHIDQQNKQVGDLVEYASEGGGNISLKAKGVKKRIQTANAVKSVEIGEIEISGDNAERIAEILKRALE</sequence>
<dbReference type="RefSeq" id="WP_101184525.1">
    <property type="nucleotide sequence ID" value="NZ_CP031218.1"/>
</dbReference>
<dbReference type="AlphaFoldDB" id="A0A2N1J3I7"/>
<dbReference type="OrthoDB" id="6945224at2"/>
<dbReference type="Proteomes" id="UP000233248">
    <property type="component" value="Unassembled WGS sequence"/>
</dbReference>